<dbReference type="GeneID" id="42004432"/>
<feature type="repeat" description="WD" evidence="5">
    <location>
        <begin position="38"/>
        <end position="71"/>
    </location>
</feature>
<evidence type="ECO:0000256" key="1">
    <source>
        <dbReference type="ARBA" id="ARBA00022574"/>
    </source>
</evidence>
<dbReference type="Proteomes" id="UP000319731">
    <property type="component" value="Unassembled WGS sequence"/>
</dbReference>
<evidence type="ECO:0000256" key="2">
    <source>
        <dbReference type="ARBA" id="ARBA00022737"/>
    </source>
</evidence>
<protein>
    <submittedName>
        <fullName evidence="6">Uncharacterized protein</fullName>
    </submittedName>
</protein>
<dbReference type="PANTHER" id="PTHR46202">
    <property type="entry name" value="DNA EXCISION REPAIR PROTEIN ERCC-8"/>
    <property type="match status" value="1"/>
</dbReference>
<dbReference type="PROSITE" id="PS00678">
    <property type="entry name" value="WD_REPEATS_1"/>
    <property type="match status" value="2"/>
</dbReference>
<dbReference type="InterPro" id="IPR020472">
    <property type="entry name" value="WD40_PAC1"/>
</dbReference>
<feature type="repeat" description="WD" evidence="5">
    <location>
        <begin position="200"/>
        <end position="241"/>
    </location>
</feature>
<dbReference type="InterPro" id="IPR042238">
    <property type="entry name" value="Rad28/ERCC8/Ckn1/ATCSA-1"/>
</dbReference>
<dbReference type="PRINTS" id="PR00320">
    <property type="entry name" value="GPROTEINBRPT"/>
</dbReference>
<evidence type="ECO:0000313" key="7">
    <source>
        <dbReference type="Proteomes" id="UP000319731"/>
    </source>
</evidence>
<dbReference type="SMART" id="SM00320">
    <property type="entry name" value="WD40"/>
    <property type="match status" value="5"/>
</dbReference>
<keyword evidence="7" id="KW-1185">Reference proteome</keyword>
<dbReference type="STRING" id="1806994.A0A507C7L6"/>
<proteinExistence type="predicted"/>
<dbReference type="InterPro" id="IPR001680">
    <property type="entry name" value="WD40_rpt"/>
</dbReference>
<dbReference type="RefSeq" id="XP_031024828.1">
    <property type="nucleotide sequence ID" value="XM_031169135.1"/>
</dbReference>
<dbReference type="AlphaFoldDB" id="A0A507C7L6"/>
<keyword evidence="4" id="KW-0234">DNA repair</keyword>
<keyword evidence="1 5" id="KW-0853">WD repeat</keyword>
<evidence type="ECO:0000313" key="6">
    <source>
        <dbReference type="EMBL" id="TPX33986.1"/>
    </source>
</evidence>
<dbReference type="SUPFAM" id="SSF50978">
    <property type="entry name" value="WD40 repeat-like"/>
    <property type="match status" value="1"/>
</dbReference>
<dbReference type="GO" id="GO:0043161">
    <property type="term" value="P:proteasome-mediated ubiquitin-dependent protein catabolic process"/>
    <property type="evidence" value="ECO:0007669"/>
    <property type="project" value="TreeGrafter"/>
</dbReference>
<organism evidence="6 7">
    <name type="scientific">Synchytrium microbalum</name>
    <dbReference type="NCBI Taxonomy" id="1806994"/>
    <lineage>
        <taxon>Eukaryota</taxon>
        <taxon>Fungi</taxon>
        <taxon>Fungi incertae sedis</taxon>
        <taxon>Chytridiomycota</taxon>
        <taxon>Chytridiomycota incertae sedis</taxon>
        <taxon>Chytridiomycetes</taxon>
        <taxon>Synchytriales</taxon>
        <taxon>Synchytriaceae</taxon>
        <taxon>Synchytrium</taxon>
    </lineage>
</organism>
<dbReference type="OrthoDB" id="361494at2759"/>
<dbReference type="Pfam" id="PF00400">
    <property type="entry name" value="WD40"/>
    <property type="match status" value="4"/>
</dbReference>
<reference evidence="6 7" key="1">
    <citation type="journal article" date="2019" name="Sci. Rep.">
        <title>Comparative genomics of chytrid fungi reveal insights into the obligate biotrophic and pathogenic lifestyle of Synchytrium endobioticum.</title>
        <authorList>
            <person name="van de Vossenberg B.T.L.H."/>
            <person name="Warris S."/>
            <person name="Nguyen H.D.T."/>
            <person name="van Gent-Pelzer M.P.E."/>
            <person name="Joly D.L."/>
            <person name="van de Geest H.C."/>
            <person name="Bonants P.J.M."/>
            <person name="Smith D.S."/>
            <person name="Levesque C.A."/>
            <person name="van der Lee T.A.J."/>
        </authorList>
    </citation>
    <scope>NUCLEOTIDE SEQUENCE [LARGE SCALE GENOMIC DNA]</scope>
    <source>
        <strain evidence="6 7">JEL517</strain>
    </source>
</reference>
<feature type="repeat" description="WD" evidence="5">
    <location>
        <begin position="293"/>
        <end position="324"/>
    </location>
</feature>
<dbReference type="GO" id="GO:0000109">
    <property type="term" value="C:nucleotide-excision repair complex"/>
    <property type="evidence" value="ECO:0007669"/>
    <property type="project" value="TreeGrafter"/>
</dbReference>
<feature type="repeat" description="WD" evidence="5">
    <location>
        <begin position="138"/>
        <end position="180"/>
    </location>
</feature>
<dbReference type="Gene3D" id="2.130.10.10">
    <property type="entry name" value="YVTN repeat-like/Quinoprotein amine dehydrogenase"/>
    <property type="match status" value="1"/>
</dbReference>
<dbReference type="PANTHER" id="PTHR46202:SF1">
    <property type="entry name" value="DNA EXCISION REPAIR PROTEIN ERCC-8"/>
    <property type="match status" value="1"/>
</dbReference>
<evidence type="ECO:0000256" key="3">
    <source>
        <dbReference type="ARBA" id="ARBA00022763"/>
    </source>
</evidence>
<comment type="caution">
    <text evidence="6">The sequence shown here is derived from an EMBL/GenBank/DDBJ whole genome shotgun (WGS) entry which is preliminary data.</text>
</comment>
<sequence>MTANLLSAGTDGSIHIFDLDATAKKNDKLVVSSISRLQGAHKFAISGVNWFPGDTGMFTTGSMDATIKVWDTNALENRVLSHAFSPIGTVPCLFTFEGKRAHIVTTSIATSHTLLACGLAEPRVRLCDLRTGGSVQALTGHQASVFSVKFSPINEWLLVSGGADKSIRFWDIRKARACVLALDLNNSDRTTPNYLGEVDVIAHDGLVNGLCFTSNGKHLISTAHDERIRLWDVSTGRNTLTNYGPNLHNRAAIETCPVVTPINMCHPPLIYHPSDHRQVLVFDMMTGALVKRLRGHFGRVNCVELRSEFQELYSGGNDHEILIWAPPEKDEQPLFPEAHQATADAWSDDER</sequence>
<accession>A0A507C7L6</accession>
<dbReference type="GO" id="GO:0031464">
    <property type="term" value="C:Cul4A-RING E3 ubiquitin ligase complex"/>
    <property type="evidence" value="ECO:0007669"/>
    <property type="project" value="TreeGrafter"/>
</dbReference>
<dbReference type="InterPro" id="IPR019775">
    <property type="entry name" value="WD40_repeat_CS"/>
</dbReference>
<dbReference type="GO" id="GO:0000209">
    <property type="term" value="P:protein polyubiquitination"/>
    <property type="evidence" value="ECO:0007669"/>
    <property type="project" value="TreeGrafter"/>
</dbReference>
<dbReference type="PROSITE" id="PS50294">
    <property type="entry name" value="WD_REPEATS_REGION"/>
    <property type="match status" value="4"/>
</dbReference>
<dbReference type="EMBL" id="QEAO01000016">
    <property type="protein sequence ID" value="TPX33986.1"/>
    <property type="molecule type" value="Genomic_DNA"/>
</dbReference>
<dbReference type="GO" id="GO:0006283">
    <property type="term" value="P:transcription-coupled nucleotide-excision repair"/>
    <property type="evidence" value="ECO:0007669"/>
    <property type="project" value="InterPro"/>
</dbReference>
<dbReference type="InterPro" id="IPR036322">
    <property type="entry name" value="WD40_repeat_dom_sf"/>
</dbReference>
<gene>
    <name evidence="6" type="ORF">SmJEL517_g03207</name>
</gene>
<dbReference type="PROSITE" id="PS50082">
    <property type="entry name" value="WD_REPEATS_2"/>
    <property type="match status" value="4"/>
</dbReference>
<keyword evidence="2" id="KW-0677">Repeat</keyword>
<name>A0A507C7L6_9FUNG</name>
<dbReference type="CDD" id="cd00200">
    <property type="entry name" value="WD40"/>
    <property type="match status" value="1"/>
</dbReference>
<keyword evidence="3" id="KW-0227">DNA damage</keyword>
<evidence type="ECO:0000256" key="4">
    <source>
        <dbReference type="ARBA" id="ARBA00023204"/>
    </source>
</evidence>
<evidence type="ECO:0000256" key="5">
    <source>
        <dbReference type="PROSITE-ProRule" id="PRU00221"/>
    </source>
</evidence>
<dbReference type="InterPro" id="IPR015943">
    <property type="entry name" value="WD40/YVTN_repeat-like_dom_sf"/>
</dbReference>